<accession>A0A6F8Y437</accession>
<dbReference type="EMBL" id="AP022870">
    <property type="protein sequence ID" value="BCB80876.1"/>
    <property type="molecule type" value="Genomic_DNA"/>
</dbReference>
<proteinExistence type="predicted"/>
<feature type="compositionally biased region" description="Basic residues" evidence="1">
    <location>
        <begin position="205"/>
        <end position="226"/>
    </location>
</feature>
<feature type="region of interest" description="Disordered" evidence="1">
    <location>
        <begin position="197"/>
        <end position="228"/>
    </location>
</feature>
<evidence type="ECO:0000256" key="2">
    <source>
        <dbReference type="SAM" id="SignalP"/>
    </source>
</evidence>
<sequence>MFEMKTWATGAAMLACTGALVACGSGNTAPGAAAGTGTPSTATTVTGTTAGTVAGTAPATPALTSPPKARPTPAGAATPVLSGTREVTIVRVQASEGGLALDGRLVEADDDSGRQLFVPTPLGGDTYLIKAYSRVNNHPAADEPVCWQVHNPNNTQSLTIEGALCDLNNPAQRFTIVPNGEESYAISNNSAYLQHFPQQRPDPRRTRRCTPAKHVPAHRQRPRAPPRWRLTTPNQWQPLFSAQKIRRG</sequence>
<feature type="compositionally biased region" description="Low complexity" evidence="1">
    <location>
        <begin position="51"/>
        <end position="67"/>
    </location>
</feature>
<evidence type="ECO:0008006" key="5">
    <source>
        <dbReference type="Google" id="ProtNLM"/>
    </source>
</evidence>
<feature type="signal peptide" evidence="2">
    <location>
        <begin position="1"/>
        <end position="21"/>
    </location>
</feature>
<keyword evidence="4" id="KW-1185">Reference proteome</keyword>
<dbReference type="RefSeq" id="WP_173040906.1">
    <property type="nucleotide sequence ID" value="NZ_AP022870.1"/>
</dbReference>
<dbReference type="CDD" id="cd00161">
    <property type="entry name" value="beta-trefoil_Ricin-like"/>
    <property type="match status" value="1"/>
</dbReference>
<reference evidence="3 4" key="1">
    <citation type="submission" date="2020-03" db="EMBL/GenBank/DDBJ databases">
        <title>Whole genome shotgun sequence of Phytohabitans flavus NBRC 107702.</title>
        <authorList>
            <person name="Komaki H."/>
            <person name="Tamura T."/>
        </authorList>
    </citation>
    <scope>NUCLEOTIDE SEQUENCE [LARGE SCALE GENOMIC DNA]</scope>
    <source>
        <strain evidence="3 4">NBRC 107702</strain>
    </source>
</reference>
<keyword evidence="2" id="KW-0732">Signal</keyword>
<gene>
    <name evidence="3" type="ORF">Pflav_072860</name>
</gene>
<feature type="region of interest" description="Disordered" evidence="1">
    <location>
        <begin position="51"/>
        <end position="79"/>
    </location>
</feature>
<evidence type="ECO:0000256" key="1">
    <source>
        <dbReference type="SAM" id="MobiDB-lite"/>
    </source>
</evidence>
<evidence type="ECO:0000313" key="4">
    <source>
        <dbReference type="Proteomes" id="UP000502508"/>
    </source>
</evidence>
<dbReference type="PROSITE" id="PS51257">
    <property type="entry name" value="PROKAR_LIPOPROTEIN"/>
    <property type="match status" value="1"/>
</dbReference>
<name>A0A6F8Y437_9ACTN</name>
<organism evidence="3 4">
    <name type="scientific">Phytohabitans flavus</name>
    <dbReference type="NCBI Taxonomy" id="1076124"/>
    <lineage>
        <taxon>Bacteria</taxon>
        <taxon>Bacillati</taxon>
        <taxon>Actinomycetota</taxon>
        <taxon>Actinomycetes</taxon>
        <taxon>Micromonosporales</taxon>
        <taxon>Micromonosporaceae</taxon>
    </lineage>
</organism>
<feature type="chain" id="PRO_5039531658" description="Ricin B lectin domain-containing protein" evidence="2">
    <location>
        <begin position="22"/>
        <end position="248"/>
    </location>
</feature>
<dbReference type="Proteomes" id="UP000502508">
    <property type="component" value="Chromosome"/>
</dbReference>
<dbReference type="KEGG" id="pfla:Pflav_072860"/>
<dbReference type="AlphaFoldDB" id="A0A6F8Y437"/>
<reference evidence="3 4" key="2">
    <citation type="submission" date="2020-03" db="EMBL/GenBank/DDBJ databases">
        <authorList>
            <person name="Ichikawa N."/>
            <person name="Kimura A."/>
            <person name="Kitahashi Y."/>
            <person name="Uohara A."/>
        </authorList>
    </citation>
    <scope>NUCLEOTIDE SEQUENCE [LARGE SCALE GENOMIC DNA]</scope>
    <source>
        <strain evidence="3 4">NBRC 107702</strain>
    </source>
</reference>
<protein>
    <recommendedName>
        <fullName evidence="5">Ricin B lectin domain-containing protein</fullName>
    </recommendedName>
</protein>
<evidence type="ECO:0000313" key="3">
    <source>
        <dbReference type="EMBL" id="BCB80876.1"/>
    </source>
</evidence>